<dbReference type="AlphaFoldDB" id="A0A934VV65"/>
<keyword evidence="3" id="KW-1185">Reference proteome</keyword>
<gene>
    <name evidence="2" type="ORF">JIN85_12570</name>
</gene>
<sequence>MNALQLITTAGLLFAQASFGFEIHEWGTFTTVSGSDGKLLTGLQREEESLPAFVHSHYGFENGNPVDKSKIMEILSTHGYVPFAPGNKGFGSRPLSGVTVKMETPVIYFYSDESFRAHVEVGFNGGTISQWYPSRSGGETPPEPKPLPPNQVANGKINVLRDWSLDFSKGWNGSIQWDVDVLSREASAKTVLFQPEDTLNWERARVPDANVVRTDVGEIENYLFYRGIGNFDPGLKLTVTADESLHLENQSGGKIPFLLIFEKLADGSTRWKAFDQGMDSSQRLSCPVDEIAIDDNAFPQAIYNSMRDGLAGCGLTDHEANAMVQTWWNSYFATPGLRVFWVLPDAATHRILPLKVSPKPESITRVLVGRSEVLRPGREKQWLQLAKSEDSAAKNQWFQFVQNDRFGLAIEARISDLQKSLNEKATAAAAHKPAVEAP</sequence>
<dbReference type="Proteomes" id="UP000603141">
    <property type="component" value="Unassembled WGS sequence"/>
</dbReference>
<accession>A0A934VV65</accession>
<name>A0A934VV65_9BACT</name>
<dbReference type="RefSeq" id="WP_200271188.1">
    <property type="nucleotide sequence ID" value="NZ_JAENIJ010000019.1"/>
</dbReference>
<reference evidence="2" key="1">
    <citation type="submission" date="2021-01" db="EMBL/GenBank/DDBJ databases">
        <title>Modified the classification status of verrucomicrobia.</title>
        <authorList>
            <person name="Feng X."/>
        </authorList>
    </citation>
    <scope>NUCLEOTIDE SEQUENCE</scope>
    <source>
        <strain evidence="2">KCTC 22041</strain>
    </source>
</reference>
<protein>
    <submittedName>
        <fullName evidence="2">Uncharacterized protein</fullName>
    </submittedName>
</protein>
<evidence type="ECO:0000313" key="2">
    <source>
        <dbReference type="EMBL" id="MBK1883252.1"/>
    </source>
</evidence>
<comment type="caution">
    <text evidence="2">The sequence shown here is derived from an EMBL/GenBank/DDBJ whole genome shotgun (WGS) entry which is preliminary data.</text>
</comment>
<evidence type="ECO:0000256" key="1">
    <source>
        <dbReference type="SAM" id="MobiDB-lite"/>
    </source>
</evidence>
<proteinExistence type="predicted"/>
<dbReference type="EMBL" id="JAENIJ010000019">
    <property type="protein sequence ID" value="MBK1883252.1"/>
    <property type="molecule type" value="Genomic_DNA"/>
</dbReference>
<feature type="region of interest" description="Disordered" evidence="1">
    <location>
        <begin position="132"/>
        <end position="151"/>
    </location>
</feature>
<evidence type="ECO:0000313" key="3">
    <source>
        <dbReference type="Proteomes" id="UP000603141"/>
    </source>
</evidence>
<organism evidence="2 3">
    <name type="scientific">Luteolibacter pohnpeiensis</name>
    <dbReference type="NCBI Taxonomy" id="454153"/>
    <lineage>
        <taxon>Bacteria</taxon>
        <taxon>Pseudomonadati</taxon>
        <taxon>Verrucomicrobiota</taxon>
        <taxon>Verrucomicrobiia</taxon>
        <taxon>Verrucomicrobiales</taxon>
        <taxon>Verrucomicrobiaceae</taxon>
        <taxon>Luteolibacter</taxon>
    </lineage>
</organism>